<dbReference type="InterPro" id="IPR001296">
    <property type="entry name" value="Glyco_trans_1"/>
</dbReference>
<name>A0ABT5HAM5_9BACE</name>
<dbReference type="CDD" id="cd03801">
    <property type="entry name" value="GT4_PimA-like"/>
    <property type="match status" value="1"/>
</dbReference>
<keyword evidence="3" id="KW-1185">Reference proteome</keyword>
<dbReference type="Gene3D" id="3.40.50.2000">
    <property type="entry name" value="Glycogen Phosphorylase B"/>
    <property type="match status" value="1"/>
</dbReference>
<dbReference type="SUPFAM" id="SSF53756">
    <property type="entry name" value="UDP-Glycosyltransferase/glycogen phosphorylase"/>
    <property type="match status" value="1"/>
</dbReference>
<gene>
    <name evidence="2" type="ORF">PQG98_14530</name>
</gene>
<evidence type="ECO:0000259" key="1">
    <source>
        <dbReference type="Pfam" id="PF00534"/>
    </source>
</evidence>
<organism evidence="2 3">
    <name type="scientific">Bacteroides zhangwenhongii</name>
    <dbReference type="NCBI Taxonomy" id="2650157"/>
    <lineage>
        <taxon>Bacteria</taxon>
        <taxon>Pseudomonadati</taxon>
        <taxon>Bacteroidota</taxon>
        <taxon>Bacteroidia</taxon>
        <taxon>Bacteroidales</taxon>
        <taxon>Bacteroidaceae</taxon>
        <taxon>Bacteroides</taxon>
    </lineage>
</organism>
<dbReference type="EMBL" id="JAQPYS010000082">
    <property type="protein sequence ID" value="MDC7137544.1"/>
    <property type="molecule type" value="Genomic_DNA"/>
</dbReference>
<comment type="caution">
    <text evidence="2">The sequence shown here is derived from an EMBL/GenBank/DDBJ whole genome shotgun (WGS) entry which is preliminary data.</text>
</comment>
<accession>A0ABT5HAM5</accession>
<reference evidence="2 3" key="1">
    <citation type="submission" date="2023-01" db="EMBL/GenBank/DDBJ databases">
        <title>Exploring GABA producing Bacteroides strains toward improving mental health.</title>
        <authorList>
            <person name="Yousuf B."/>
            <person name="Bouhlel N.E."/>
            <person name="Mottawea W."/>
            <person name="Hammami R."/>
        </authorList>
    </citation>
    <scope>NUCLEOTIDE SEQUENCE [LARGE SCALE GENOMIC DNA]</scope>
    <source>
        <strain evidence="2 3">UO.H1054</strain>
    </source>
</reference>
<feature type="domain" description="Glycosyl transferase family 1" evidence="1">
    <location>
        <begin position="183"/>
        <end position="339"/>
    </location>
</feature>
<evidence type="ECO:0000313" key="2">
    <source>
        <dbReference type="EMBL" id="MDC7137544.1"/>
    </source>
</evidence>
<dbReference type="PANTHER" id="PTHR12526">
    <property type="entry name" value="GLYCOSYLTRANSFERASE"/>
    <property type="match status" value="1"/>
</dbReference>
<dbReference type="Pfam" id="PF00534">
    <property type="entry name" value="Glycos_transf_1"/>
    <property type="match status" value="1"/>
</dbReference>
<dbReference type="RefSeq" id="WP_272720837.1">
    <property type="nucleotide sequence ID" value="NZ_JAQPYS010000082.1"/>
</dbReference>
<proteinExistence type="predicted"/>
<evidence type="ECO:0000313" key="3">
    <source>
        <dbReference type="Proteomes" id="UP001215398"/>
    </source>
</evidence>
<dbReference type="Proteomes" id="UP001215398">
    <property type="component" value="Unassembled WGS sequence"/>
</dbReference>
<protein>
    <submittedName>
        <fullName evidence="2">Glycosyltransferase family 4 protein</fullName>
    </submittedName>
</protein>
<sequence>MTITFYTNFINHHQVPLADCFFKLIGDNYKMVTFTPLPDEFRKRGYEDYSYKEYLIKAYESEQQMEYALELSLSSDIVILGAAPEYLISERIKRNKVTFRYEERIFKKIDRRLCHLTYWKELYEKHTCYRSKKLYMLAASAYNRLDTSLLYSYPDKCYKWGYFIDVPPIDIFSLLEKKDNSCIKVLWCGTISQVKRPDLVVKLASILKEKQINVHINMIGSGAWEDLICNLMNRLDVSDYITLLGNQHNKDVLRLMQEHHIFIFTSDRGEGWGVVLNEAMANGCTVIASNKIGSAPFLIKNRVNGLLFRSGDVRSLYRAVKLLAEQKALRERLAVAAYNTMQNEWSPMCAAENFIQLATALLHNEVPKIIDGPCSKAYIINSKKILE</sequence>